<dbReference type="PANTHER" id="PTHR43180">
    <property type="entry name" value="3-OXOACYL-(ACYL-CARRIER-PROTEIN) REDUCTASE (AFU_ORTHOLOGUE AFUA_6G11210)"/>
    <property type="match status" value="1"/>
</dbReference>
<accession>A0AAV0NBZ0</accession>
<comment type="caution">
    <text evidence="3">The sequence shown here is derived from an EMBL/GenBank/DDBJ whole genome shotgun (WGS) entry which is preliminary data.</text>
</comment>
<sequence length="267" mass="27722">MAAGKRLQGKVAVITGGAMGLGAAAARLFSQHGAKVLIADIQPSELGRTLCNEIESESGQPVTYIQCDVTSDADMQNAVDTAVSLHGKLDIMYSNAGISGQKITPHDLRISSLTPEVFRKVFDVNVYGSFLAAKHAARVMEKSGNGGAILLTGSAATASYGMAPHAYTASKHAVVGLTKNLCVELGRVGIRVNCISPFGVPTPLSMDITGMDEAAFEEAFKAKGNLKGVVLRADDVAKAALNLVSDDSKYISGVNLVVDGGHSLMSA</sequence>
<dbReference type="Gene3D" id="3.40.50.720">
    <property type="entry name" value="NAD(P)-binding Rossmann-like Domain"/>
    <property type="match status" value="1"/>
</dbReference>
<dbReference type="Proteomes" id="UP001154282">
    <property type="component" value="Unassembled WGS sequence"/>
</dbReference>
<gene>
    <name evidence="3" type="ORF">LITE_LOCUS32588</name>
</gene>
<keyword evidence="2" id="KW-0560">Oxidoreductase</keyword>
<comment type="similarity">
    <text evidence="1">Belongs to the short-chain dehydrogenases/reductases (SDR) family.</text>
</comment>
<dbReference type="FunFam" id="3.40.50.720:FF:000084">
    <property type="entry name" value="Short-chain dehydrogenase reductase"/>
    <property type="match status" value="1"/>
</dbReference>
<dbReference type="Pfam" id="PF13561">
    <property type="entry name" value="adh_short_C2"/>
    <property type="match status" value="1"/>
</dbReference>
<dbReference type="PRINTS" id="PR00081">
    <property type="entry name" value="GDHRDH"/>
</dbReference>
<dbReference type="PANTHER" id="PTHR43180:SF81">
    <property type="entry name" value="SHORT CHAIN ALCOHOL DEHYDROGENASE"/>
    <property type="match status" value="1"/>
</dbReference>
<dbReference type="PRINTS" id="PR00080">
    <property type="entry name" value="SDRFAMILY"/>
</dbReference>
<dbReference type="GO" id="GO:0016491">
    <property type="term" value="F:oxidoreductase activity"/>
    <property type="evidence" value="ECO:0007669"/>
    <property type="project" value="UniProtKB-KW"/>
</dbReference>
<proteinExistence type="inferred from homology"/>
<evidence type="ECO:0000256" key="2">
    <source>
        <dbReference type="ARBA" id="ARBA00023002"/>
    </source>
</evidence>
<dbReference type="AlphaFoldDB" id="A0AAV0NBZ0"/>
<protein>
    <submittedName>
        <fullName evidence="3">Uncharacterized protein</fullName>
    </submittedName>
</protein>
<name>A0AAV0NBZ0_9ROSI</name>
<evidence type="ECO:0000313" key="4">
    <source>
        <dbReference type="Proteomes" id="UP001154282"/>
    </source>
</evidence>
<evidence type="ECO:0000313" key="3">
    <source>
        <dbReference type="EMBL" id="CAI0455990.1"/>
    </source>
</evidence>
<organism evidence="3 4">
    <name type="scientific">Linum tenue</name>
    <dbReference type="NCBI Taxonomy" id="586396"/>
    <lineage>
        <taxon>Eukaryota</taxon>
        <taxon>Viridiplantae</taxon>
        <taxon>Streptophyta</taxon>
        <taxon>Embryophyta</taxon>
        <taxon>Tracheophyta</taxon>
        <taxon>Spermatophyta</taxon>
        <taxon>Magnoliopsida</taxon>
        <taxon>eudicotyledons</taxon>
        <taxon>Gunneridae</taxon>
        <taxon>Pentapetalae</taxon>
        <taxon>rosids</taxon>
        <taxon>fabids</taxon>
        <taxon>Malpighiales</taxon>
        <taxon>Linaceae</taxon>
        <taxon>Linum</taxon>
    </lineage>
</organism>
<dbReference type="InterPro" id="IPR002347">
    <property type="entry name" value="SDR_fam"/>
</dbReference>
<keyword evidence="4" id="KW-1185">Reference proteome</keyword>
<reference evidence="3" key="1">
    <citation type="submission" date="2022-08" db="EMBL/GenBank/DDBJ databases">
        <authorList>
            <person name="Gutierrez-Valencia J."/>
        </authorList>
    </citation>
    <scope>NUCLEOTIDE SEQUENCE</scope>
</reference>
<dbReference type="SUPFAM" id="SSF51735">
    <property type="entry name" value="NAD(P)-binding Rossmann-fold domains"/>
    <property type="match status" value="1"/>
</dbReference>
<dbReference type="InterPro" id="IPR036291">
    <property type="entry name" value="NAD(P)-bd_dom_sf"/>
</dbReference>
<dbReference type="EMBL" id="CAMGYJ010000008">
    <property type="protein sequence ID" value="CAI0455990.1"/>
    <property type="molecule type" value="Genomic_DNA"/>
</dbReference>
<evidence type="ECO:0000256" key="1">
    <source>
        <dbReference type="ARBA" id="ARBA00006484"/>
    </source>
</evidence>